<evidence type="ECO:0000313" key="3">
    <source>
        <dbReference type="Proteomes" id="UP000542695"/>
    </source>
</evidence>
<comment type="caution">
    <text evidence="2">The sequence shown here is derived from an EMBL/GenBank/DDBJ whole genome shotgun (WGS) entry which is preliminary data.</text>
</comment>
<accession>A0A7Y8CZS3</accession>
<dbReference type="Proteomes" id="UP000542695">
    <property type="component" value="Unassembled WGS sequence"/>
</dbReference>
<feature type="region of interest" description="Disordered" evidence="1">
    <location>
        <begin position="1"/>
        <end position="21"/>
    </location>
</feature>
<proteinExistence type="predicted"/>
<protein>
    <submittedName>
        <fullName evidence="2">Uncharacterized protein</fullName>
    </submittedName>
</protein>
<name>A0A7Y8CZS3_PSEPU</name>
<sequence length="86" mass="9367">MEWVAKAKTPTQEHSGYTGNKRVRNEFEGQEYKKGSETALRGVVQKRKASIIAASATTAQLMRAGTAGIPERTAQAALSGRDKRTM</sequence>
<gene>
    <name evidence="2" type="ORF">HX798_00080</name>
</gene>
<dbReference type="EMBL" id="JACARV010000002">
    <property type="protein sequence ID" value="NWC78679.1"/>
    <property type="molecule type" value="Genomic_DNA"/>
</dbReference>
<organism evidence="2 3">
    <name type="scientific">Pseudomonas putida</name>
    <name type="common">Arthrobacter siderocapsulatus</name>
    <dbReference type="NCBI Taxonomy" id="303"/>
    <lineage>
        <taxon>Bacteria</taxon>
        <taxon>Pseudomonadati</taxon>
        <taxon>Pseudomonadota</taxon>
        <taxon>Gammaproteobacteria</taxon>
        <taxon>Pseudomonadales</taxon>
        <taxon>Pseudomonadaceae</taxon>
        <taxon>Pseudomonas</taxon>
    </lineage>
</organism>
<dbReference type="AlphaFoldDB" id="A0A7Y8CZS3"/>
<evidence type="ECO:0000256" key="1">
    <source>
        <dbReference type="SAM" id="MobiDB-lite"/>
    </source>
</evidence>
<evidence type="ECO:0000313" key="2">
    <source>
        <dbReference type="EMBL" id="NWC78679.1"/>
    </source>
</evidence>
<feature type="compositionally biased region" description="Polar residues" evidence="1">
    <location>
        <begin position="9"/>
        <end position="18"/>
    </location>
</feature>
<reference evidence="2 3" key="1">
    <citation type="submission" date="2020-04" db="EMBL/GenBank/DDBJ databases">
        <title>Molecular characterization of pseudomonads from Agaricus bisporus reveal novel blotch 2 pathogens in Western Europe.</title>
        <authorList>
            <person name="Taparia T."/>
            <person name="Krijger M."/>
            <person name="Haynes E."/>
            <person name="Elpinstone J.G."/>
            <person name="Noble R."/>
            <person name="Van Der Wolf J."/>
        </authorList>
    </citation>
    <scope>NUCLEOTIDE SEQUENCE [LARGE SCALE GENOMIC DNA]</scope>
    <source>
        <strain evidence="2 3">P7765</strain>
    </source>
</reference>
<dbReference type="RefSeq" id="WP_046786976.1">
    <property type="nucleotide sequence ID" value="NZ_JACARV010000002.1"/>
</dbReference>